<evidence type="ECO:0000313" key="2">
    <source>
        <dbReference type="Proteomes" id="UP000222542"/>
    </source>
</evidence>
<protein>
    <recommendedName>
        <fullName evidence="3">FBD domain-containing protein</fullName>
    </recommendedName>
</protein>
<dbReference type="SMR" id="A0A1U8G5R9"/>
<comment type="caution">
    <text evidence="1">The sequence shown here is derived from an EMBL/GenBank/DDBJ whole genome shotgun (WGS) entry which is preliminary data.</text>
</comment>
<accession>A0A1U8G5R9</accession>
<reference evidence="1 2" key="2">
    <citation type="journal article" date="2017" name="Genome Biol.">
        <title>New reference genome sequences of hot pepper reveal the massive evolution of plant disease-resistance genes by retroduplication.</title>
        <authorList>
            <person name="Kim S."/>
            <person name="Park J."/>
            <person name="Yeom S.I."/>
            <person name="Kim Y.M."/>
            <person name="Seo E."/>
            <person name="Kim K.T."/>
            <person name="Kim M.S."/>
            <person name="Lee J.M."/>
            <person name="Cheong K."/>
            <person name="Shin H.S."/>
            <person name="Kim S.B."/>
            <person name="Han K."/>
            <person name="Lee J."/>
            <person name="Park M."/>
            <person name="Lee H.A."/>
            <person name="Lee H.Y."/>
            <person name="Lee Y."/>
            <person name="Oh S."/>
            <person name="Lee J.H."/>
            <person name="Choi E."/>
            <person name="Choi E."/>
            <person name="Lee S.E."/>
            <person name="Jeon J."/>
            <person name="Kim H."/>
            <person name="Choi G."/>
            <person name="Song H."/>
            <person name="Lee J."/>
            <person name="Lee S.C."/>
            <person name="Kwon J.K."/>
            <person name="Lee H.Y."/>
            <person name="Koo N."/>
            <person name="Hong Y."/>
            <person name="Kim R.W."/>
            <person name="Kang W.H."/>
            <person name="Huh J.H."/>
            <person name="Kang B.C."/>
            <person name="Yang T.J."/>
            <person name="Lee Y.H."/>
            <person name="Bennetzen J.L."/>
            <person name="Choi D."/>
        </authorList>
    </citation>
    <scope>NUCLEOTIDE SEQUENCE [LARGE SCALE GENOMIC DNA]</scope>
    <source>
        <strain evidence="2">cv. CM334</strain>
    </source>
</reference>
<name>A0A1U8G5R9_CAPAN</name>
<dbReference type="SUPFAM" id="SSF52047">
    <property type="entry name" value="RNI-like"/>
    <property type="match status" value="1"/>
</dbReference>
<dbReference type="Proteomes" id="UP000222542">
    <property type="component" value="Unassembled WGS sequence"/>
</dbReference>
<dbReference type="AlphaFoldDB" id="A0A1U8G5R9"/>
<dbReference type="Gramene" id="PHT85529">
    <property type="protein sequence ID" value="PHT85529"/>
    <property type="gene ID" value="T459_07635"/>
</dbReference>
<gene>
    <name evidence="1" type="ORF">T459_07635</name>
</gene>
<sequence>MGIQEVPDSIIKLLSISSPVPIMLPNTLEVLKLYFSGHTKEQINLSCYQNVVKLHLFHLRMMPNNSVAFPPNLVKTTLVHLMVDSHLLSMIKKLPKLKILKMRRCRYDEGKMDLSGDVTGDSFPQLEVLHFVEASWLTEVTCTDDVSMPKLNKVLLEVFPQSDIRLSERLAKLRM</sequence>
<reference evidence="1 2" key="1">
    <citation type="journal article" date="2014" name="Nat. Genet.">
        <title>Genome sequence of the hot pepper provides insights into the evolution of pungency in Capsicum species.</title>
        <authorList>
            <person name="Kim S."/>
            <person name="Park M."/>
            <person name="Yeom S.I."/>
            <person name="Kim Y.M."/>
            <person name="Lee J.M."/>
            <person name="Lee H.A."/>
            <person name="Seo E."/>
            <person name="Choi J."/>
            <person name="Cheong K."/>
            <person name="Kim K.T."/>
            <person name="Jung K."/>
            <person name="Lee G.W."/>
            <person name="Oh S.K."/>
            <person name="Bae C."/>
            <person name="Kim S.B."/>
            <person name="Lee H.Y."/>
            <person name="Kim S.Y."/>
            <person name="Kim M.S."/>
            <person name="Kang B.C."/>
            <person name="Jo Y.D."/>
            <person name="Yang H.B."/>
            <person name="Jeong H.J."/>
            <person name="Kang W.H."/>
            <person name="Kwon J.K."/>
            <person name="Shin C."/>
            <person name="Lim J.Y."/>
            <person name="Park J.H."/>
            <person name="Huh J.H."/>
            <person name="Kim J.S."/>
            <person name="Kim B.D."/>
            <person name="Cohen O."/>
            <person name="Paran I."/>
            <person name="Suh M.C."/>
            <person name="Lee S.B."/>
            <person name="Kim Y.K."/>
            <person name="Shin Y."/>
            <person name="Noh S.J."/>
            <person name="Park J."/>
            <person name="Seo Y.S."/>
            <person name="Kwon S.Y."/>
            <person name="Kim H.A."/>
            <person name="Park J.M."/>
            <person name="Kim H.J."/>
            <person name="Choi S.B."/>
            <person name="Bosland P.W."/>
            <person name="Reeves G."/>
            <person name="Jo S.H."/>
            <person name="Lee B.W."/>
            <person name="Cho H.T."/>
            <person name="Choi H.S."/>
            <person name="Lee M.S."/>
            <person name="Yu Y."/>
            <person name="Do Choi Y."/>
            <person name="Park B.S."/>
            <person name="van Deynze A."/>
            <person name="Ashrafi H."/>
            <person name="Hill T."/>
            <person name="Kim W.T."/>
            <person name="Pai H.S."/>
            <person name="Ahn H.K."/>
            <person name="Yeam I."/>
            <person name="Giovannoni J.J."/>
            <person name="Rose J.K."/>
            <person name="Sorensen I."/>
            <person name="Lee S.J."/>
            <person name="Kim R.W."/>
            <person name="Choi I.Y."/>
            <person name="Choi B.S."/>
            <person name="Lim J.S."/>
            <person name="Lee Y.H."/>
            <person name="Choi D."/>
        </authorList>
    </citation>
    <scope>NUCLEOTIDE SEQUENCE [LARGE SCALE GENOMIC DNA]</scope>
    <source>
        <strain evidence="2">cv. CM334</strain>
    </source>
</reference>
<dbReference type="OMA" id="CRYDEGK"/>
<evidence type="ECO:0000313" key="1">
    <source>
        <dbReference type="EMBL" id="PHT85529.1"/>
    </source>
</evidence>
<dbReference type="EMBL" id="AYRZ02000003">
    <property type="protein sequence ID" value="PHT85529.1"/>
    <property type="molecule type" value="Genomic_DNA"/>
</dbReference>
<evidence type="ECO:0008006" key="3">
    <source>
        <dbReference type="Google" id="ProtNLM"/>
    </source>
</evidence>
<proteinExistence type="predicted"/>
<keyword evidence="2" id="KW-1185">Reference proteome</keyword>
<organism evidence="1 2">
    <name type="scientific">Capsicum annuum</name>
    <name type="common">Capsicum pepper</name>
    <dbReference type="NCBI Taxonomy" id="4072"/>
    <lineage>
        <taxon>Eukaryota</taxon>
        <taxon>Viridiplantae</taxon>
        <taxon>Streptophyta</taxon>
        <taxon>Embryophyta</taxon>
        <taxon>Tracheophyta</taxon>
        <taxon>Spermatophyta</taxon>
        <taxon>Magnoliopsida</taxon>
        <taxon>eudicotyledons</taxon>
        <taxon>Gunneridae</taxon>
        <taxon>Pentapetalae</taxon>
        <taxon>asterids</taxon>
        <taxon>lamiids</taxon>
        <taxon>Solanales</taxon>
        <taxon>Solanaceae</taxon>
        <taxon>Solanoideae</taxon>
        <taxon>Capsiceae</taxon>
        <taxon>Capsicum</taxon>
    </lineage>
</organism>